<comment type="similarity">
    <text evidence="2 6">Belongs to the zinc-containing alcohol dehydrogenase family.</text>
</comment>
<dbReference type="InterPro" id="IPR036291">
    <property type="entry name" value="NAD(P)-bd_dom_sf"/>
</dbReference>
<dbReference type="InterPro" id="IPR013149">
    <property type="entry name" value="ADH-like_C"/>
</dbReference>
<dbReference type="EMBL" id="JAJAQC010000045">
    <property type="protein sequence ID" value="MDA0566934.1"/>
    <property type="molecule type" value="Genomic_DNA"/>
</dbReference>
<dbReference type="InterPro" id="IPR011032">
    <property type="entry name" value="GroES-like_sf"/>
</dbReference>
<evidence type="ECO:0000256" key="6">
    <source>
        <dbReference type="RuleBase" id="RU361277"/>
    </source>
</evidence>
<dbReference type="SMART" id="SM00829">
    <property type="entry name" value="PKS_ER"/>
    <property type="match status" value="1"/>
</dbReference>
<sequence>MSDTVSAAVFPAVGEPPRIEQVALPDPGPGQVRVRLAAAGVCHSDLSLANGVLPHHFPAVLGHEGAGTVEAVGPGVESVAPGTPVVLNWSPPCRSCWYCANGEPHLCERSQDAAQRPYAELADGTPVYPGLGTAAFAEATVVPENGVVALPESVDLGTAALLGCAVLTGWGAVANTAALPAGRSAAVIGLGGVGLAVLQAARHAGADPVIAVDAAPGKRDLALSLGATHFLAAGDGLAGEVRALTGGRGVDHAFEVVGASATIRAAWDITRRGGEVTVVGAGALEDTVALSALEVFYTARTLRGCFYGSCDPQRDIPLLAAHAAAGDLDLAAMVTDEIALDEVPEAFARMRAGRGGRSVVRFG</sequence>
<keyword evidence="5" id="KW-0560">Oxidoreductase</keyword>
<dbReference type="InterPro" id="IPR013154">
    <property type="entry name" value="ADH-like_N"/>
</dbReference>
<proteinExistence type="inferred from homology"/>
<protein>
    <submittedName>
        <fullName evidence="8">Zn-dependent alcohol dehydrogenase</fullName>
    </submittedName>
</protein>
<dbReference type="InterPro" id="IPR020843">
    <property type="entry name" value="ER"/>
</dbReference>
<dbReference type="Pfam" id="PF00107">
    <property type="entry name" value="ADH_zinc_N"/>
    <property type="match status" value="1"/>
</dbReference>
<dbReference type="Gene3D" id="3.40.50.720">
    <property type="entry name" value="NAD(P)-binding Rossmann-like Domain"/>
    <property type="match status" value="1"/>
</dbReference>
<evidence type="ECO:0000256" key="5">
    <source>
        <dbReference type="ARBA" id="ARBA00023002"/>
    </source>
</evidence>
<comment type="cofactor">
    <cofactor evidence="1 6">
        <name>Zn(2+)</name>
        <dbReference type="ChEBI" id="CHEBI:29105"/>
    </cofactor>
</comment>
<dbReference type="Proteomes" id="UP001140076">
    <property type="component" value="Unassembled WGS sequence"/>
</dbReference>
<evidence type="ECO:0000256" key="3">
    <source>
        <dbReference type="ARBA" id="ARBA00022723"/>
    </source>
</evidence>
<keyword evidence="3 6" id="KW-0479">Metal-binding</keyword>
<dbReference type="Gene3D" id="3.90.180.10">
    <property type="entry name" value="Medium-chain alcohol dehydrogenases, catalytic domain"/>
    <property type="match status" value="1"/>
</dbReference>
<keyword evidence="9" id="KW-1185">Reference proteome</keyword>
<feature type="domain" description="Enoyl reductase (ER)" evidence="7">
    <location>
        <begin position="14"/>
        <end position="360"/>
    </location>
</feature>
<evidence type="ECO:0000313" key="9">
    <source>
        <dbReference type="Proteomes" id="UP001140076"/>
    </source>
</evidence>
<evidence type="ECO:0000259" key="7">
    <source>
        <dbReference type="SMART" id="SM00829"/>
    </source>
</evidence>
<evidence type="ECO:0000256" key="1">
    <source>
        <dbReference type="ARBA" id="ARBA00001947"/>
    </source>
</evidence>
<dbReference type="InterPro" id="IPR002328">
    <property type="entry name" value="ADH_Zn_CS"/>
</dbReference>
<dbReference type="SUPFAM" id="SSF51735">
    <property type="entry name" value="NAD(P)-binding Rossmann-fold domains"/>
    <property type="match status" value="1"/>
</dbReference>
<dbReference type="GO" id="GO:0008270">
    <property type="term" value="F:zinc ion binding"/>
    <property type="evidence" value="ECO:0007669"/>
    <property type="project" value="InterPro"/>
</dbReference>
<dbReference type="PANTHER" id="PTHR43350:SF21">
    <property type="entry name" value="S-NITROSOMYCOTHIOL REDUCTASE MSCR"/>
    <property type="match status" value="1"/>
</dbReference>
<dbReference type="RefSeq" id="WP_270074188.1">
    <property type="nucleotide sequence ID" value="NZ_JAJAQC010000045.1"/>
</dbReference>
<name>A0A9X3NRV1_9ACTN</name>
<dbReference type="PANTHER" id="PTHR43350">
    <property type="entry name" value="NAD-DEPENDENT ALCOHOL DEHYDROGENASE"/>
    <property type="match status" value="1"/>
</dbReference>
<dbReference type="PROSITE" id="PS00059">
    <property type="entry name" value="ADH_ZINC"/>
    <property type="match status" value="1"/>
</dbReference>
<dbReference type="Pfam" id="PF08240">
    <property type="entry name" value="ADH_N"/>
    <property type="match status" value="1"/>
</dbReference>
<dbReference type="SUPFAM" id="SSF50129">
    <property type="entry name" value="GroES-like"/>
    <property type="match status" value="1"/>
</dbReference>
<evidence type="ECO:0000256" key="2">
    <source>
        <dbReference type="ARBA" id="ARBA00008072"/>
    </source>
</evidence>
<reference evidence="8" key="1">
    <citation type="submission" date="2021-10" db="EMBL/GenBank/DDBJ databases">
        <title>Streptomonospora sp. nov., isolated from mangrove soil.</title>
        <authorList>
            <person name="Chen X."/>
            <person name="Ge X."/>
            <person name="Liu W."/>
        </authorList>
    </citation>
    <scope>NUCLEOTIDE SEQUENCE</scope>
    <source>
        <strain evidence="8">S1-112</strain>
    </source>
</reference>
<comment type="caution">
    <text evidence="8">The sequence shown here is derived from an EMBL/GenBank/DDBJ whole genome shotgun (WGS) entry which is preliminary data.</text>
</comment>
<dbReference type="FunFam" id="3.40.50.720:FF:000003">
    <property type="entry name" value="S-(hydroxymethyl)glutathione dehydrogenase"/>
    <property type="match status" value="1"/>
</dbReference>
<dbReference type="GO" id="GO:0016491">
    <property type="term" value="F:oxidoreductase activity"/>
    <property type="evidence" value="ECO:0007669"/>
    <property type="project" value="UniProtKB-KW"/>
</dbReference>
<accession>A0A9X3NRV1</accession>
<gene>
    <name evidence="8" type="ORF">LG943_21835</name>
</gene>
<evidence type="ECO:0000313" key="8">
    <source>
        <dbReference type="EMBL" id="MDA0566934.1"/>
    </source>
</evidence>
<keyword evidence="4 6" id="KW-0862">Zinc</keyword>
<dbReference type="AlphaFoldDB" id="A0A9X3NRV1"/>
<organism evidence="8 9">
    <name type="scientific">Streptomonospora mangrovi</name>
    <dbReference type="NCBI Taxonomy" id="2883123"/>
    <lineage>
        <taxon>Bacteria</taxon>
        <taxon>Bacillati</taxon>
        <taxon>Actinomycetota</taxon>
        <taxon>Actinomycetes</taxon>
        <taxon>Streptosporangiales</taxon>
        <taxon>Nocardiopsidaceae</taxon>
        <taxon>Streptomonospora</taxon>
    </lineage>
</organism>
<dbReference type="CDD" id="cd08279">
    <property type="entry name" value="Zn_ADH_class_III"/>
    <property type="match status" value="1"/>
</dbReference>
<evidence type="ECO:0000256" key="4">
    <source>
        <dbReference type="ARBA" id="ARBA00022833"/>
    </source>
</evidence>